<gene>
    <name evidence="1" type="ORF">RLOC_00013431</name>
</gene>
<name>A0A218VB84_9PASE</name>
<accession>A0A218VB84</accession>
<comment type="caution">
    <text evidence="1">The sequence shown here is derived from an EMBL/GenBank/DDBJ whole genome shotgun (WGS) entry which is preliminary data.</text>
</comment>
<dbReference type="EMBL" id="MUZQ01000015">
    <property type="protein sequence ID" value="OWK63196.1"/>
    <property type="molecule type" value="Genomic_DNA"/>
</dbReference>
<sequence>MQKLNRLFPVGVRMQGQRRTNCLCSKCEWRPGLKRRRNIPCWLGMAVQKNCCKVDRIRAFSSSSLALCADLA</sequence>
<dbReference type="AlphaFoldDB" id="A0A218VB84"/>
<proteinExistence type="predicted"/>
<keyword evidence="2" id="KW-1185">Reference proteome</keyword>
<evidence type="ECO:0000313" key="2">
    <source>
        <dbReference type="Proteomes" id="UP000197619"/>
    </source>
</evidence>
<reference evidence="1 2" key="1">
    <citation type="submission" date="2017-05" db="EMBL/GenBank/DDBJ databases">
        <title>Genome of assembly of the Bengalese finch, Lonchura striata domestica.</title>
        <authorList>
            <person name="Colquitt B.M."/>
            <person name="Brainard M.S."/>
        </authorList>
    </citation>
    <scope>NUCLEOTIDE SEQUENCE [LARGE SCALE GENOMIC DNA]</scope>
    <source>
        <strain evidence="1">White83orange57</strain>
    </source>
</reference>
<dbReference type="Proteomes" id="UP000197619">
    <property type="component" value="Unassembled WGS sequence"/>
</dbReference>
<organism evidence="1 2">
    <name type="scientific">Lonchura striata</name>
    <name type="common">white-rumped munia</name>
    <dbReference type="NCBI Taxonomy" id="40157"/>
    <lineage>
        <taxon>Eukaryota</taxon>
        <taxon>Metazoa</taxon>
        <taxon>Chordata</taxon>
        <taxon>Craniata</taxon>
        <taxon>Vertebrata</taxon>
        <taxon>Euteleostomi</taxon>
        <taxon>Archelosauria</taxon>
        <taxon>Archosauria</taxon>
        <taxon>Dinosauria</taxon>
        <taxon>Saurischia</taxon>
        <taxon>Theropoda</taxon>
        <taxon>Coelurosauria</taxon>
        <taxon>Aves</taxon>
        <taxon>Neognathae</taxon>
        <taxon>Neoaves</taxon>
        <taxon>Telluraves</taxon>
        <taxon>Australaves</taxon>
        <taxon>Passeriformes</taxon>
        <taxon>Passeroidea</taxon>
        <taxon>Estrildidae</taxon>
        <taxon>Estrildinae</taxon>
        <taxon>Lonchura</taxon>
    </lineage>
</organism>
<evidence type="ECO:0000313" key="1">
    <source>
        <dbReference type="EMBL" id="OWK63196.1"/>
    </source>
</evidence>
<protein>
    <submittedName>
        <fullName evidence="1">Uncharacterized protein</fullName>
    </submittedName>
</protein>